<protein>
    <submittedName>
        <fullName evidence="1">Uncharacterized protein</fullName>
    </submittedName>
</protein>
<sequence length="17" mass="1973">MGTDMGRPQQARRLEAR</sequence>
<name>A0A0A8ZA27_ARUDO</name>
<reference evidence="1" key="2">
    <citation type="journal article" date="2015" name="Data Brief">
        <title>Shoot transcriptome of the giant reed, Arundo donax.</title>
        <authorList>
            <person name="Barrero R.A."/>
            <person name="Guerrero F.D."/>
            <person name="Moolhuijzen P."/>
            <person name="Goolsby J.A."/>
            <person name="Tidwell J."/>
            <person name="Bellgard S.E."/>
            <person name="Bellgard M.I."/>
        </authorList>
    </citation>
    <scope>NUCLEOTIDE SEQUENCE</scope>
    <source>
        <tissue evidence="1">Shoot tissue taken approximately 20 cm above the soil surface</tissue>
    </source>
</reference>
<evidence type="ECO:0000313" key="1">
    <source>
        <dbReference type="EMBL" id="JAD36274.1"/>
    </source>
</evidence>
<organism evidence="1">
    <name type="scientific">Arundo donax</name>
    <name type="common">Giant reed</name>
    <name type="synonym">Donax arundinaceus</name>
    <dbReference type="NCBI Taxonomy" id="35708"/>
    <lineage>
        <taxon>Eukaryota</taxon>
        <taxon>Viridiplantae</taxon>
        <taxon>Streptophyta</taxon>
        <taxon>Embryophyta</taxon>
        <taxon>Tracheophyta</taxon>
        <taxon>Spermatophyta</taxon>
        <taxon>Magnoliopsida</taxon>
        <taxon>Liliopsida</taxon>
        <taxon>Poales</taxon>
        <taxon>Poaceae</taxon>
        <taxon>PACMAD clade</taxon>
        <taxon>Arundinoideae</taxon>
        <taxon>Arundineae</taxon>
        <taxon>Arundo</taxon>
    </lineage>
</organism>
<accession>A0A0A8ZA27</accession>
<dbReference type="AlphaFoldDB" id="A0A0A8ZA27"/>
<dbReference type="EMBL" id="GBRH01261621">
    <property type="protein sequence ID" value="JAD36274.1"/>
    <property type="molecule type" value="Transcribed_RNA"/>
</dbReference>
<reference evidence="1" key="1">
    <citation type="submission" date="2014-09" db="EMBL/GenBank/DDBJ databases">
        <authorList>
            <person name="Magalhaes I.L.F."/>
            <person name="Oliveira U."/>
            <person name="Santos F.R."/>
            <person name="Vidigal T.H.D.A."/>
            <person name="Brescovit A.D."/>
            <person name="Santos A.J."/>
        </authorList>
    </citation>
    <scope>NUCLEOTIDE SEQUENCE</scope>
    <source>
        <tissue evidence="1">Shoot tissue taken approximately 20 cm above the soil surface</tissue>
    </source>
</reference>
<proteinExistence type="predicted"/>